<reference evidence="2 3" key="2">
    <citation type="submission" date="2018-11" db="EMBL/GenBank/DDBJ databases">
        <authorList>
            <consortium name="Pathogen Informatics"/>
        </authorList>
    </citation>
    <scope>NUCLEOTIDE SEQUENCE [LARGE SCALE GENOMIC DNA]</scope>
</reference>
<dbReference type="Proteomes" id="UP000271098">
    <property type="component" value="Unassembled WGS sequence"/>
</dbReference>
<evidence type="ECO:0000256" key="1">
    <source>
        <dbReference type="SAM" id="MobiDB-lite"/>
    </source>
</evidence>
<dbReference type="EMBL" id="UYRT01019756">
    <property type="protein sequence ID" value="VDK58731.1"/>
    <property type="molecule type" value="Genomic_DNA"/>
</dbReference>
<evidence type="ECO:0000313" key="4">
    <source>
        <dbReference type="WBParaSite" id="GPUH_0000755501-mRNA-1"/>
    </source>
</evidence>
<evidence type="ECO:0000313" key="2">
    <source>
        <dbReference type="EMBL" id="VDK58731.1"/>
    </source>
</evidence>
<accession>A0A183DFQ5</accession>
<dbReference type="WBParaSite" id="GPUH_0000755501-mRNA-1">
    <property type="protein sequence ID" value="GPUH_0000755501-mRNA-1"/>
    <property type="gene ID" value="GPUH_0000755501"/>
</dbReference>
<organism evidence="4">
    <name type="scientific">Gongylonema pulchrum</name>
    <dbReference type="NCBI Taxonomy" id="637853"/>
    <lineage>
        <taxon>Eukaryota</taxon>
        <taxon>Metazoa</taxon>
        <taxon>Ecdysozoa</taxon>
        <taxon>Nematoda</taxon>
        <taxon>Chromadorea</taxon>
        <taxon>Rhabditida</taxon>
        <taxon>Spirurina</taxon>
        <taxon>Spiruromorpha</taxon>
        <taxon>Spiruroidea</taxon>
        <taxon>Gongylonematidae</taxon>
        <taxon>Gongylonema</taxon>
    </lineage>
</organism>
<feature type="compositionally biased region" description="Low complexity" evidence="1">
    <location>
        <begin position="24"/>
        <end position="36"/>
    </location>
</feature>
<feature type="compositionally biased region" description="Polar residues" evidence="1">
    <location>
        <begin position="11"/>
        <end position="20"/>
    </location>
</feature>
<name>A0A183DFQ5_9BILA</name>
<proteinExistence type="predicted"/>
<gene>
    <name evidence="2" type="ORF">GPUH_LOCUS7547</name>
</gene>
<dbReference type="AlphaFoldDB" id="A0A183DFQ5"/>
<evidence type="ECO:0000313" key="3">
    <source>
        <dbReference type="Proteomes" id="UP000271098"/>
    </source>
</evidence>
<reference evidence="4" key="1">
    <citation type="submission" date="2016-06" db="UniProtKB">
        <authorList>
            <consortium name="WormBaseParasite"/>
        </authorList>
    </citation>
    <scope>IDENTIFICATION</scope>
</reference>
<keyword evidence="3" id="KW-1185">Reference proteome</keyword>
<feature type="region of interest" description="Disordered" evidence="1">
    <location>
        <begin position="1"/>
        <end position="40"/>
    </location>
</feature>
<sequence length="100" mass="10179">MSSATFGLRSTGATEWSSDVEQCGSAVSPGSVSSQSLTTNTSTMLAAPGAGAVALPENNEAASSTHPRSFSSIDFAGLSGVTLLADLAHHHHRHILQTAE</sequence>
<protein>
    <submittedName>
        <fullName evidence="2 4">Uncharacterized protein</fullName>
    </submittedName>
</protein>